<keyword evidence="3" id="KW-0813">Transport</keyword>
<organism evidence="9">
    <name type="scientific">hydrothermal vent metagenome</name>
    <dbReference type="NCBI Taxonomy" id="652676"/>
    <lineage>
        <taxon>unclassified sequences</taxon>
        <taxon>metagenomes</taxon>
        <taxon>ecological metagenomes</taxon>
    </lineage>
</organism>
<evidence type="ECO:0000256" key="7">
    <source>
        <dbReference type="ARBA" id="ARBA00023136"/>
    </source>
</evidence>
<proteinExistence type="inferred from homology"/>
<reference evidence="9" key="1">
    <citation type="submission" date="2015-10" db="EMBL/GenBank/DDBJ databases">
        <authorList>
            <person name="Gilbert D.G."/>
        </authorList>
    </citation>
    <scope>NUCLEOTIDE SEQUENCE</scope>
</reference>
<dbReference type="InterPro" id="IPR050086">
    <property type="entry name" value="MetN_ABC_transporter-like"/>
</dbReference>
<dbReference type="GO" id="GO:0005886">
    <property type="term" value="C:plasma membrane"/>
    <property type="evidence" value="ECO:0007669"/>
    <property type="project" value="UniProtKB-SubCell"/>
</dbReference>
<dbReference type="PANTHER" id="PTHR43166:SF9">
    <property type="entry name" value="GLUTAMATE_ASPARTATE IMPORT ATP-BINDING PROTEIN GLTL"/>
    <property type="match status" value="1"/>
</dbReference>
<dbReference type="Gene3D" id="3.40.50.300">
    <property type="entry name" value="P-loop containing nucleotide triphosphate hydrolases"/>
    <property type="match status" value="1"/>
</dbReference>
<dbReference type="InterPro" id="IPR017871">
    <property type="entry name" value="ABC_transporter-like_CS"/>
</dbReference>
<dbReference type="PROSITE" id="PS00211">
    <property type="entry name" value="ABC_TRANSPORTER_1"/>
    <property type="match status" value="1"/>
</dbReference>
<evidence type="ECO:0000256" key="1">
    <source>
        <dbReference type="ARBA" id="ARBA00004202"/>
    </source>
</evidence>
<dbReference type="Pfam" id="PF00005">
    <property type="entry name" value="ABC_tran"/>
    <property type="match status" value="1"/>
</dbReference>
<dbReference type="SMART" id="SM00382">
    <property type="entry name" value="AAA"/>
    <property type="match status" value="1"/>
</dbReference>
<keyword evidence="4" id="KW-1003">Cell membrane</keyword>
<comment type="similarity">
    <text evidence="2">Belongs to the ABC transporter superfamily.</text>
</comment>
<evidence type="ECO:0000256" key="4">
    <source>
        <dbReference type="ARBA" id="ARBA00022475"/>
    </source>
</evidence>
<dbReference type="InterPro" id="IPR027417">
    <property type="entry name" value="P-loop_NTPase"/>
</dbReference>
<accession>A0A160TX06</accession>
<protein>
    <submittedName>
        <fullName evidence="9">ABC-type tungstate transport system, ATP-binding protein</fullName>
    </submittedName>
</protein>
<evidence type="ECO:0000313" key="9">
    <source>
        <dbReference type="EMBL" id="CUS53796.1"/>
    </source>
</evidence>
<gene>
    <name evidence="9" type="ORF">MGWOODY_XGa2885</name>
</gene>
<evidence type="ECO:0000256" key="2">
    <source>
        <dbReference type="ARBA" id="ARBA00005417"/>
    </source>
</evidence>
<keyword evidence="7" id="KW-0472">Membrane</keyword>
<keyword evidence="6 9" id="KW-0067">ATP-binding</keyword>
<dbReference type="PANTHER" id="PTHR43166">
    <property type="entry name" value="AMINO ACID IMPORT ATP-BINDING PROTEIN"/>
    <property type="match status" value="1"/>
</dbReference>
<dbReference type="InterPro" id="IPR003439">
    <property type="entry name" value="ABC_transporter-like_ATP-bd"/>
</dbReference>
<dbReference type="GO" id="GO:0016887">
    <property type="term" value="F:ATP hydrolysis activity"/>
    <property type="evidence" value="ECO:0007669"/>
    <property type="project" value="InterPro"/>
</dbReference>
<feature type="domain" description="ABC transporter" evidence="8">
    <location>
        <begin position="20"/>
        <end position="245"/>
    </location>
</feature>
<dbReference type="AlphaFoldDB" id="A0A160TX06"/>
<dbReference type="PROSITE" id="PS50893">
    <property type="entry name" value="ABC_TRANSPORTER_2"/>
    <property type="match status" value="1"/>
</dbReference>
<keyword evidence="5" id="KW-0547">Nucleotide-binding</keyword>
<evidence type="ECO:0000256" key="5">
    <source>
        <dbReference type="ARBA" id="ARBA00022741"/>
    </source>
</evidence>
<dbReference type="EMBL" id="CZRL01000098">
    <property type="protein sequence ID" value="CUS53796.1"/>
    <property type="molecule type" value="Genomic_DNA"/>
</dbReference>
<name>A0A160TX06_9ZZZZ</name>
<comment type="subcellular location">
    <subcellularLocation>
        <location evidence="1">Cell membrane</location>
        <topology evidence="1">Peripheral membrane protein</topology>
    </subcellularLocation>
</comment>
<evidence type="ECO:0000256" key="3">
    <source>
        <dbReference type="ARBA" id="ARBA00022448"/>
    </source>
</evidence>
<dbReference type="SUPFAM" id="SSF52540">
    <property type="entry name" value="P-loop containing nucleoside triphosphate hydrolases"/>
    <property type="match status" value="1"/>
</dbReference>
<sequence>MADPESHHSLNQDPVDMLPLVVDGLGFSVREQWLIKDVSFSLGARGRTFIVGPNGAGKSILLKICHGLLSPTTGTVRWASGSSRQQRQRQAMVFQKPVLLRRSARANVEYALSVRGVTKKDARERVDRVLEETGLAAIAHKQARVLSGGEQQRLVLARAWALRPQVLFLDEPAAHLDPAATAAIENIIQQVSNAGSKIIMVTHDLGQVRRLADEVLFLHQGQLLEQAASKDFLAHAKSQEARAFVEGQLLW</sequence>
<dbReference type="GO" id="GO:0005524">
    <property type="term" value="F:ATP binding"/>
    <property type="evidence" value="ECO:0007669"/>
    <property type="project" value="UniProtKB-KW"/>
</dbReference>
<dbReference type="InterPro" id="IPR003593">
    <property type="entry name" value="AAA+_ATPase"/>
</dbReference>
<evidence type="ECO:0000256" key="6">
    <source>
        <dbReference type="ARBA" id="ARBA00022840"/>
    </source>
</evidence>
<evidence type="ECO:0000259" key="8">
    <source>
        <dbReference type="PROSITE" id="PS50893"/>
    </source>
</evidence>